<keyword evidence="4" id="KW-1185">Reference proteome</keyword>
<evidence type="ECO:0000313" key="3">
    <source>
        <dbReference type="EMBL" id="KAK6588839.1"/>
    </source>
</evidence>
<feature type="region of interest" description="Disordered" evidence="2">
    <location>
        <begin position="1"/>
        <end position="65"/>
    </location>
</feature>
<feature type="compositionally biased region" description="Polar residues" evidence="2">
    <location>
        <begin position="88"/>
        <end position="107"/>
    </location>
</feature>
<accession>A0AAV9XWG5</accession>
<protein>
    <submittedName>
        <fullName evidence="3">Uncharacterized protein</fullName>
    </submittedName>
</protein>
<keyword evidence="1" id="KW-0175">Coiled coil</keyword>
<dbReference type="AlphaFoldDB" id="A0AAV9XWG5"/>
<feature type="compositionally biased region" description="Acidic residues" evidence="2">
    <location>
        <begin position="108"/>
        <end position="122"/>
    </location>
</feature>
<feature type="compositionally biased region" description="Low complexity" evidence="2">
    <location>
        <begin position="13"/>
        <end position="23"/>
    </location>
</feature>
<name>A0AAV9XWG5_9CRYT</name>
<gene>
    <name evidence="3" type="ORF">RS030_2264</name>
</gene>
<evidence type="ECO:0000256" key="2">
    <source>
        <dbReference type="SAM" id="MobiDB-lite"/>
    </source>
</evidence>
<proteinExistence type="predicted"/>
<sequence>MESGEKINRIKTKTISSIGSKSGELSKNSCLPEPIENDKTINIKGQYDGLTDMEDEKPKRDTSIDRYRGIKKNTVNFKDDIYNVFNKSPINGSHSEQNSDLSSSGENTSEDSEDDSNTEISDDSGFTVNEMDKFDIRGLKPMETLTWLRDHGMGKMANLISREREDSIQQKVNKDSILGFYNANIKDQDHEYLKKLFITSLGETYKVNFESETFIKNREERKEDLNNEYTEIKTFENLDNVNVVQSKTNDKETISRFIKPKLINRIEVTEESISGENALAFQKYIRDLQEEVKMKDEKLRLREMERDNARLTRDQLTRAVKSSLEIGNGVGNLDYIFKNIIERNLTYSFRMLQLKARINLKNKLGSEIFAGASLLKHIILKRLKHGFKCLSLNVISKNDSLFWKKNIVNTEEVASNIISKFKNILPCYKLVSIVQHNHICALKKFLYIWTKCSGLKGNTNDSLDIGYNPFQKRGVITLRELKIAVESDLKNLSNKDKRKFVKANKGFFMDTSIDELRRSNLINPRNLSDREILRNINDRLSLAIGEKPNFLSMLISNNQEQKNIDIARNNALDHLSEIIYSISEDGHKPSFKNTLNKINDLSISYREKLASSFENLILNKNKFDFIDEVREHVENRFKKPVKVPDFIEKKHLKLLEDFYSNPFYHVFVNEYNKRTFLGYKSSSSEEDELENYDVEVDEGGDESECDIFYFNSNNDTTQLTIQQQIESNVDIEPESPIPLEVVKTEDLYIKDEDQFETVYYYYQDYLENCQDYSHDQIEDQYVEQTFKQNELQEGAEQFEYITNEIEGNEGLQSEYLMQVYDLHENQIENCQVETETKNEYPDYKNDSKEDLQVEMVTEFVDDSTVQ</sequence>
<feature type="compositionally biased region" description="Basic and acidic residues" evidence="2">
    <location>
        <begin position="56"/>
        <end position="65"/>
    </location>
</feature>
<dbReference type="EMBL" id="JAWDEY010000022">
    <property type="protein sequence ID" value="KAK6588839.1"/>
    <property type="molecule type" value="Genomic_DNA"/>
</dbReference>
<dbReference type="Proteomes" id="UP001311799">
    <property type="component" value="Unassembled WGS sequence"/>
</dbReference>
<evidence type="ECO:0000313" key="4">
    <source>
        <dbReference type="Proteomes" id="UP001311799"/>
    </source>
</evidence>
<feature type="region of interest" description="Disordered" evidence="2">
    <location>
        <begin position="88"/>
        <end position="125"/>
    </location>
</feature>
<evidence type="ECO:0000256" key="1">
    <source>
        <dbReference type="SAM" id="Coils"/>
    </source>
</evidence>
<comment type="caution">
    <text evidence="3">The sequence shown here is derived from an EMBL/GenBank/DDBJ whole genome shotgun (WGS) entry which is preliminary data.</text>
</comment>
<reference evidence="3 4" key="1">
    <citation type="submission" date="2023-10" db="EMBL/GenBank/DDBJ databases">
        <title>Comparative genomics analysis reveals potential genetic determinants of host preference in Cryptosporidium xiaoi.</title>
        <authorList>
            <person name="Xiao L."/>
            <person name="Li J."/>
        </authorList>
    </citation>
    <scope>NUCLEOTIDE SEQUENCE [LARGE SCALE GENOMIC DNA]</scope>
    <source>
        <strain evidence="3 4">52996</strain>
    </source>
</reference>
<feature type="coiled-coil region" evidence="1">
    <location>
        <begin position="285"/>
        <end position="314"/>
    </location>
</feature>
<organism evidence="3 4">
    <name type="scientific">Cryptosporidium xiaoi</name>
    <dbReference type="NCBI Taxonomy" id="659607"/>
    <lineage>
        <taxon>Eukaryota</taxon>
        <taxon>Sar</taxon>
        <taxon>Alveolata</taxon>
        <taxon>Apicomplexa</taxon>
        <taxon>Conoidasida</taxon>
        <taxon>Coccidia</taxon>
        <taxon>Eucoccidiorida</taxon>
        <taxon>Eimeriorina</taxon>
        <taxon>Cryptosporidiidae</taxon>
        <taxon>Cryptosporidium</taxon>
    </lineage>
</organism>